<evidence type="ECO:0000313" key="3">
    <source>
        <dbReference type="Proteomes" id="UP000076532"/>
    </source>
</evidence>
<organism evidence="2 3">
    <name type="scientific">Athelia psychrophila</name>
    <dbReference type="NCBI Taxonomy" id="1759441"/>
    <lineage>
        <taxon>Eukaryota</taxon>
        <taxon>Fungi</taxon>
        <taxon>Dikarya</taxon>
        <taxon>Basidiomycota</taxon>
        <taxon>Agaricomycotina</taxon>
        <taxon>Agaricomycetes</taxon>
        <taxon>Agaricomycetidae</taxon>
        <taxon>Atheliales</taxon>
        <taxon>Atheliaceae</taxon>
        <taxon>Athelia</taxon>
    </lineage>
</organism>
<dbReference type="EMBL" id="KV417482">
    <property type="protein sequence ID" value="KZP33463.1"/>
    <property type="molecule type" value="Genomic_DNA"/>
</dbReference>
<protein>
    <submittedName>
        <fullName evidence="2">Uncharacterized protein</fullName>
    </submittedName>
</protein>
<proteinExistence type="predicted"/>
<reference evidence="2 3" key="1">
    <citation type="journal article" date="2016" name="Mol. Biol. Evol.">
        <title>Comparative Genomics of Early-Diverging Mushroom-Forming Fungi Provides Insights into the Origins of Lignocellulose Decay Capabilities.</title>
        <authorList>
            <person name="Nagy L.G."/>
            <person name="Riley R."/>
            <person name="Tritt A."/>
            <person name="Adam C."/>
            <person name="Daum C."/>
            <person name="Floudas D."/>
            <person name="Sun H."/>
            <person name="Yadav J.S."/>
            <person name="Pangilinan J."/>
            <person name="Larsson K.H."/>
            <person name="Matsuura K."/>
            <person name="Barry K."/>
            <person name="Labutti K."/>
            <person name="Kuo R."/>
            <person name="Ohm R.A."/>
            <person name="Bhattacharya S.S."/>
            <person name="Shirouzu T."/>
            <person name="Yoshinaga Y."/>
            <person name="Martin F.M."/>
            <person name="Grigoriev I.V."/>
            <person name="Hibbett D.S."/>
        </authorList>
    </citation>
    <scope>NUCLEOTIDE SEQUENCE [LARGE SCALE GENOMIC DNA]</scope>
    <source>
        <strain evidence="2 3">CBS 109695</strain>
    </source>
</reference>
<gene>
    <name evidence="2" type="ORF">FIBSPDRAFT_307696</name>
</gene>
<keyword evidence="1" id="KW-0472">Membrane</keyword>
<evidence type="ECO:0000256" key="1">
    <source>
        <dbReference type="SAM" id="Phobius"/>
    </source>
</evidence>
<keyword evidence="1" id="KW-0812">Transmembrane</keyword>
<dbReference type="AlphaFoldDB" id="A0A166W7G1"/>
<accession>A0A166W7G1</accession>
<name>A0A166W7G1_9AGAM</name>
<feature type="transmembrane region" description="Helical" evidence="1">
    <location>
        <begin position="20"/>
        <end position="39"/>
    </location>
</feature>
<keyword evidence="3" id="KW-1185">Reference proteome</keyword>
<evidence type="ECO:0000313" key="2">
    <source>
        <dbReference type="EMBL" id="KZP33463.1"/>
    </source>
</evidence>
<sequence length="54" mass="6104">MAIVPNRLLVLLKAPLNFLASWICTSLLLVLFVFFPTAIKVHHQPTHHSDPTQN</sequence>
<dbReference type="Proteomes" id="UP000076532">
    <property type="component" value="Unassembled WGS sequence"/>
</dbReference>
<keyword evidence="1" id="KW-1133">Transmembrane helix</keyword>